<feature type="region of interest" description="Disordered" evidence="3">
    <location>
        <begin position="152"/>
        <end position="177"/>
    </location>
</feature>
<dbReference type="InterPro" id="IPR051159">
    <property type="entry name" value="Hexapeptide_acetyltransf"/>
</dbReference>
<evidence type="ECO:0000256" key="1">
    <source>
        <dbReference type="ARBA" id="ARBA00007274"/>
    </source>
</evidence>
<name>L8FQU2_PSED2</name>
<keyword evidence="6" id="KW-1185">Reference proteome</keyword>
<dbReference type="InParanoid" id="L8FQU2"/>
<dbReference type="PANTHER" id="PTHR23416">
    <property type="entry name" value="SIALIC ACID SYNTHASE-RELATED"/>
    <property type="match status" value="1"/>
</dbReference>
<dbReference type="SUPFAM" id="SSF51161">
    <property type="entry name" value="Trimeric LpxA-like enzymes"/>
    <property type="match status" value="1"/>
</dbReference>
<evidence type="ECO:0000256" key="2">
    <source>
        <dbReference type="ARBA" id="ARBA00022679"/>
    </source>
</evidence>
<protein>
    <recommendedName>
        <fullName evidence="4">Maltose/galactoside acetyltransferase domain-containing protein</fullName>
    </recommendedName>
</protein>
<dbReference type="InterPro" id="IPR024688">
    <property type="entry name" value="Mac_dom"/>
</dbReference>
<dbReference type="OrthoDB" id="25818at2759"/>
<evidence type="ECO:0000313" key="6">
    <source>
        <dbReference type="Proteomes" id="UP000011064"/>
    </source>
</evidence>
<dbReference type="HOGENOM" id="CLU_051638_3_0_1"/>
<dbReference type="Proteomes" id="UP000011064">
    <property type="component" value="Unassembled WGS sequence"/>
</dbReference>
<dbReference type="InterPro" id="IPR011004">
    <property type="entry name" value="Trimer_LpxA-like_sf"/>
</dbReference>
<dbReference type="Gene3D" id="2.160.10.10">
    <property type="entry name" value="Hexapeptide repeat proteins"/>
    <property type="match status" value="2"/>
</dbReference>
<sequence>MAASSPKFDSDEEFQNAIMESAGIKGTSSCPGPASSKNDSHIALVKTSNSPAPWCDEFENMISGMDFDARNAPAMMEHKFKIMRLLCKFNDPARLDESGISLAKLRSSSTEILKQALGKIGENSVVETPLYAIFGCNTFIGSTVYANHGYVPSPSTTERPSQSVTAVTSPPTSPSLQKATALTSRHGVRGSLRAPRLYWRRLLDRHQRCHPAWCNDWKGCTIGSCAVVSGNIPDFCVEAGVPARVIKKLEDPDALANGFEE</sequence>
<feature type="domain" description="Maltose/galactoside acetyltransferase" evidence="4">
    <location>
        <begin position="61"/>
        <end position="121"/>
    </location>
</feature>
<evidence type="ECO:0000313" key="5">
    <source>
        <dbReference type="EMBL" id="ELR03345.1"/>
    </source>
</evidence>
<dbReference type="EMBL" id="GL573311">
    <property type="protein sequence ID" value="ELR03345.1"/>
    <property type="molecule type" value="Genomic_DNA"/>
</dbReference>
<reference evidence="6" key="1">
    <citation type="submission" date="2010-09" db="EMBL/GenBank/DDBJ databases">
        <title>The genome sequence of Geomyces destructans 20631-21.</title>
        <authorList>
            <consortium name="The Broad Institute Genome Sequencing Platform"/>
            <person name="Cuomo C.A."/>
            <person name="Blehert D.S."/>
            <person name="Lorch J.M."/>
            <person name="Young S.K."/>
            <person name="Zeng Q."/>
            <person name="Gargeya S."/>
            <person name="Fitzgerald M."/>
            <person name="Haas B."/>
            <person name="Abouelleil A."/>
            <person name="Alvarado L."/>
            <person name="Arachchi H.M."/>
            <person name="Berlin A."/>
            <person name="Brown A."/>
            <person name="Chapman S.B."/>
            <person name="Chen Z."/>
            <person name="Dunbar C."/>
            <person name="Freedman E."/>
            <person name="Gearin G."/>
            <person name="Gellesch M."/>
            <person name="Goldberg J."/>
            <person name="Griggs A."/>
            <person name="Gujja S."/>
            <person name="Heiman D."/>
            <person name="Howarth C."/>
            <person name="Larson L."/>
            <person name="Lui A."/>
            <person name="MacDonald P.J.P."/>
            <person name="Montmayeur A."/>
            <person name="Murphy C."/>
            <person name="Neiman D."/>
            <person name="Pearson M."/>
            <person name="Priest M."/>
            <person name="Roberts A."/>
            <person name="Saif S."/>
            <person name="Shea T."/>
            <person name="Shenoy N."/>
            <person name="Sisk P."/>
            <person name="Stolte C."/>
            <person name="Sykes S."/>
            <person name="Wortman J."/>
            <person name="Nusbaum C."/>
            <person name="Birren B."/>
        </authorList>
    </citation>
    <scope>NUCLEOTIDE SEQUENCE [LARGE SCALE GENOMIC DNA]</scope>
    <source>
        <strain evidence="6">ATCC MYA-4855 / 20631-21</strain>
    </source>
</reference>
<comment type="similarity">
    <text evidence="1">Belongs to the transferase hexapeptide repeat family.</text>
</comment>
<accession>L8FQU2</accession>
<dbReference type="Pfam" id="PF12464">
    <property type="entry name" value="Mac"/>
    <property type="match status" value="1"/>
</dbReference>
<organism evidence="5 6">
    <name type="scientific">Pseudogymnoascus destructans (strain ATCC MYA-4855 / 20631-21)</name>
    <name type="common">Bat white-nose syndrome fungus</name>
    <name type="synonym">Geomyces destructans</name>
    <dbReference type="NCBI Taxonomy" id="658429"/>
    <lineage>
        <taxon>Eukaryota</taxon>
        <taxon>Fungi</taxon>
        <taxon>Dikarya</taxon>
        <taxon>Ascomycota</taxon>
        <taxon>Pezizomycotina</taxon>
        <taxon>Leotiomycetes</taxon>
        <taxon>Thelebolales</taxon>
        <taxon>Thelebolaceae</taxon>
        <taxon>Pseudogymnoascus</taxon>
    </lineage>
</organism>
<feature type="compositionally biased region" description="Polar residues" evidence="3">
    <location>
        <begin position="153"/>
        <end position="177"/>
    </location>
</feature>
<gene>
    <name evidence="5" type="ORF">GMDG_06092</name>
</gene>
<evidence type="ECO:0000256" key="3">
    <source>
        <dbReference type="SAM" id="MobiDB-lite"/>
    </source>
</evidence>
<evidence type="ECO:0000259" key="4">
    <source>
        <dbReference type="Pfam" id="PF12464"/>
    </source>
</evidence>
<dbReference type="PANTHER" id="PTHR23416:SF23">
    <property type="entry name" value="ACETYLTRANSFERASE C18B11.09C-RELATED"/>
    <property type="match status" value="1"/>
</dbReference>
<dbReference type="GO" id="GO:0008374">
    <property type="term" value="F:O-acyltransferase activity"/>
    <property type="evidence" value="ECO:0007669"/>
    <property type="project" value="TreeGrafter"/>
</dbReference>
<dbReference type="STRING" id="658429.L8FQU2"/>
<proteinExistence type="inferred from homology"/>
<keyword evidence="2" id="KW-0808">Transferase</keyword>
<dbReference type="VEuPathDB" id="FungiDB:GMDG_06092"/>
<dbReference type="AlphaFoldDB" id="L8FQU2"/>
<dbReference type="GO" id="GO:0016407">
    <property type="term" value="F:acetyltransferase activity"/>
    <property type="evidence" value="ECO:0007669"/>
    <property type="project" value="InterPro"/>
</dbReference>